<feature type="region of interest" description="Disordered" evidence="1">
    <location>
        <begin position="67"/>
        <end position="129"/>
    </location>
</feature>
<comment type="caution">
    <text evidence="3">The sequence shown here is derived from an EMBL/GenBank/DDBJ whole genome shotgun (WGS) entry which is preliminary data.</text>
</comment>
<keyword evidence="2" id="KW-0472">Membrane</keyword>
<evidence type="ECO:0008006" key="5">
    <source>
        <dbReference type="Google" id="ProtNLM"/>
    </source>
</evidence>
<dbReference type="EMBL" id="AGQS02006020">
    <property type="protein sequence ID" value="KYF38566.1"/>
    <property type="molecule type" value="Genomic_DNA"/>
</dbReference>
<dbReference type="Proteomes" id="UP000074247">
    <property type="component" value="Unassembled WGS sequence"/>
</dbReference>
<proteinExistence type="predicted"/>
<dbReference type="VEuPathDB" id="ToxoDB:TGARI_284310"/>
<dbReference type="AlphaFoldDB" id="A0A139XIG4"/>
<gene>
    <name evidence="3" type="ORF">TGARI_284310</name>
</gene>
<reference evidence="3 4" key="1">
    <citation type="journal article" date="2016" name="Nat. Commun.">
        <title>Local admixture of amplified and diversified secreted pathogenesis determinants shapes mosaic Toxoplasma gondii genomes.</title>
        <authorList>
            <person name="Lorenzi H."/>
            <person name="Khan A."/>
            <person name="Behnke M.S."/>
            <person name="Namasivayam S."/>
            <person name="Swapna L.S."/>
            <person name="Hadjithomas M."/>
            <person name="Karamycheva S."/>
            <person name="Pinney D."/>
            <person name="Brunk B.P."/>
            <person name="Ajioka J.W."/>
            <person name="Ajzenberg D."/>
            <person name="Boothroyd J.C."/>
            <person name="Boyle J.P."/>
            <person name="Darde M.L."/>
            <person name="Diaz-Miranda M.A."/>
            <person name="Dubey J.P."/>
            <person name="Fritz H.M."/>
            <person name="Gennari S.M."/>
            <person name="Gregory B.D."/>
            <person name="Kim K."/>
            <person name="Saeij J.P."/>
            <person name="Su C."/>
            <person name="White M.W."/>
            <person name="Zhu X.Q."/>
            <person name="Howe D.K."/>
            <person name="Rosenthal B.M."/>
            <person name="Grigg M.E."/>
            <person name="Parkinson J."/>
            <person name="Liu L."/>
            <person name="Kissinger J.C."/>
            <person name="Roos D.S."/>
            <person name="Sibley L.D."/>
        </authorList>
    </citation>
    <scope>NUCLEOTIDE SEQUENCE [LARGE SCALE GENOMIC DNA]</scope>
    <source>
        <strain evidence="3 4">ARI</strain>
    </source>
</reference>
<name>A0A139XIG4_TOXGO</name>
<evidence type="ECO:0000313" key="3">
    <source>
        <dbReference type="EMBL" id="KYF38566.1"/>
    </source>
</evidence>
<keyword evidence="2" id="KW-1133">Transmembrane helix</keyword>
<keyword evidence="2" id="KW-0812">Transmembrane</keyword>
<evidence type="ECO:0000256" key="1">
    <source>
        <dbReference type="SAM" id="MobiDB-lite"/>
    </source>
</evidence>
<sequence>MQRQRAPWRVLALCLSFSVHRLLTMAGGGIPAVIMLSWYFSALRRSVTLFHPFQAVDMLTAAAASTSEITAGDDEPRPSTSQITAGDDEPRPSTSQASGRIGTPRGSPIKEGPLGGDARSDSEDDGGIPSQEEARRQLDQLIRRANSLKATMFHMRRTTDEASRYWSSVEAYVQMRCRKCVSDLVSELLTVLHVLLVQQIRMARHDWSQTFLAA</sequence>
<accession>A0A139XIG4</accession>
<protein>
    <recommendedName>
        <fullName evidence="5">Transmembrane protein</fullName>
    </recommendedName>
</protein>
<evidence type="ECO:0000313" key="4">
    <source>
        <dbReference type="Proteomes" id="UP000074247"/>
    </source>
</evidence>
<feature type="transmembrane region" description="Helical" evidence="2">
    <location>
        <begin position="21"/>
        <end position="40"/>
    </location>
</feature>
<organism evidence="3 4">
    <name type="scientific">Toxoplasma gondii ARI</name>
    <dbReference type="NCBI Taxonomy" id="1074872"/>
    <lineage>
        <taxon>Eukaryota</taxon>
        <taxon>Sar</taxon>
        <taxon>Alveolata</taxon>
        <taxon>Apicomplexa</taxon>
        <taxon>Conoidasida</taxon>
        <taxon>Coccidia</taxon>
        <taxon>Eucoccidiorida</taxon>
        <taxon>Eimeriorina</taxon>
        <taxon>Sarcocystidae</taxon>
        <taxon>Toxoplasma</taxon>
    </lineage>
</organism>
<evidence type="ECO:0000256" key="2">
    <source>
        <dbReference type="SAM" id="Phobius"/>
    </source>
</evidence>